<accession>A0A1G2UVY0</accession>
<protein>
    <recommendedName>
        <fullName evidence="2">Peptidoglycan binding-like domain-containing protein</fullName>
    </recommendedName>
</protein>
<dbReference type="InterPro" id="IPR002477">
    <property type="entry name" value="Peptidoglycan-bd-like"/>
</dbReference>
<dbReference type="Pfam" id="PF01471">
    <property type="entry name" value="PG_binding_1"/>
    <property type="match status" value="1"/>
</dbReference>
<dbReference type="Gene3D" id="1.10.101.10">
    <property type="entry name" value="PGBD-like superfamily/PGBD"/>
    <property type="match status" value="1"/>
</dbReference>
<organism evidence="3 4">
    <name type="scientific">Candidatus Zambryskibacteria bacterium RIFCSPLOWO2_12_39_8</name>
    <dbReference type="NCBI Taxonomy" id="1802774"/>
    <lineage>
        <taxon>Bacteria</taxon>
        <taxon>Candidatus Zambryskiibacteriota</taxon>
    </lineage>
</organism>
<dbReference type="Proteomes" id="UP000177154">
    <property type="component" value="Unassembled WGS sequence"/>
</dbReference>
<dbReference type="Gene3D" id="2.60.40.10">
    <property type="entry name" value="Immunoglobulins"/>
    <property type="match status" value="1"/>
</dbReference>
<dbReference type="InterPro" id="IPR036366">
    <property type="entry name" value="PGBDSf"/>
</dbReference>
<evidence type="ECO:0000313" key="4">
    <source>
        <dbReference type="Proteomes" id="UP000177154"/>
    </source>
</evidence>
<proteinExistence type="predicted"/>
<evidence type="ECO:0000313" key="3">
    <source>
        <dbReference type="EMBL" id="OHB13546.1"/>
    </source>
</evidence>
<reference evidence="3 4" key="1">
    <citation type="journal article" date="2016" name="Nat. Commun.">
        <title>Thousands of microbial genomes shed light on interconnected biogeochemical processes in an aquifer system.</title>
        <authorList>
            <person name="Anantharaman K."/>
            <person name="Brown C.T."/>
            <person name="Hug L.A."/>
            <person name="Sharon I."/>
            <person name="Castelle C.J."/>
            <person name="Probst A.J."/>
            <person name="Thomas B.C."/>
            <person name="Singh A."/>
            <person name="Wilkins M.J."/>
            <person name="Karaoz U."/>
            <person name="Brodie E.L."/>
            <person name="Williams K.H."/>
            <person name="Hubbard S.S."/>
            <person name="Banfield J.F."/>
        </authorList>
    </citation>
    <scope>NUCLEOTIDE SEQUENCE [LARGE SCALE GENOMIC DNA]</scope>
</reference>
<feature type="domain" description="Peptidoglycan binding-like" evidence="2">
    <location>
        <begin position="57"/>
        <end position="111"/>
    </location>
</feature>
<feature type="chain" id="PRO_5009584781" description="Peptidoglycan binding-like domain-containing protein" evidence="1">
    <location>
        <begin position="27"/>
        <end position="745"/>
    </location>
</feature>
<dbReference type="InterPro" id="IPR036365">
    <property type="entry name" value="PGBD-like_sf"/>
</dbReference>
<dbReference type="InterPro" id="IPR013783">
    <property type="entry name" value="Ig-like_fold"/>
</dbReference>
<feature type="signal peptide" evidence="1">
    <location>
        <begin position="1"/>
        <end position="26"/>
    </location>
</feature>
<dbReference type="EMBL" id="MHWR01000014">
    <property type="protein sequence ID" value="OHB13546.1"/>
    <property type="molecule type" value="Genomic_DNA"/>
</dbReference>
<keyword evidence="1" id="KW-0732">Signal</keyword>
<evidence type="ECO:0000259" key="2">
    <source>
        <dbReference type="Pfam" id="PF01471"/>
    </source>
</evidence>
<gene>
    <name evidence="3" type="ORF">A2Y49_01760</name>
</gene>
<comment type="caution">
    <text evidence="3">The sequence shown here is derived from an EMBL/GenBank/DDBJ whole genome shotgun (WGS) entry which is preliminary data.</text>
</comment>
<dbReference type="AlphaFoldDB" id="A0A1G2UVY0"/>
<dbReference type="SUPFAM" id="SSF47090">
    <property type="entry name" value="PGBD-like"/>
    <property type="match status" value="1"/>
</dbReference>
<name>A0A1G2UVY0_9BACT</name>
<sequence length="745" mass="78392">MNKKTFFRTFFVGLTVAVMLPTLVLAVVSDVDPDDGGSQCVLLNFNLKYRSRDANTNGEVSTLQDFLQSQNYLSSEPTGYFGILTLKAVKDFQRDNGITPTGYVGPITRAKINALCGDVSSGGGGGGGGGGPVNHGSITVLSPNSSTIWTKGQNNTISWTATRYPSSGYVALVLQDASGTTVGIIKNIFFSTTQPINNQSYVWDTQTLTSIGTDANGVEIPPGNIQTGGKYAIRVGIIDYNTVPAGVVASSDSSLFTIVSSTPTIYSILPAGCPSATVYSSITGEYCGNARVGDMVYVNGTNFNSNSRMWLDSGYTNSEDGRYNAIATTFISSNRLSFLAFDHYGTGIITVLVGQTRSSLSNAVRLNIIIPQTSNITITTPSPLPNAKVGANYQTILGVARGSTNLSISEATNGFTWTVVDGYVPPGLFLSGSADIGPAITGRPTVAGTYTFSINATNSSQTVIKQFTLTVDPADVTPTNALSVSHSSLNFTAFAEAQGTTLSQPIVLTNTSTQSIKWTRTSSANWLSTYGSAGTIFTGSGFNVSPELPVTINTTGLAVGTYNGTLTFSPNSGSNFTPQTVLVTLNITAGYRYLQVKSTSNSWVAWNEIQAYDGNGNLLTPVSCTPMSGYQSTCIDVYPGRGGYWNSGGYSGTITLDYGSDKNITQVKLLPSNSPTLANATHTVSAWADGASEGSATVLKTFSGQIQDQVWLTYQSPIAQSNASQLASILDALKSALASLKKSLQ</sequence>
<evidence type="ECO:0000256" key="1">
    <source>
        <dbReference type="SAM" id="SignalP"/>
    </source>
</evidence>